<evidence type="ECO:0000313" key="7">
    <source>
        <dbReference type="Proteomes" id="UP000245390"/>
    </source>
</evidence>
<evidence type="ECO:0000256" key="4">
    <source>
        <dbReference type="ARBA" id="ARBA00022842"/>
    </source>
</evidence>
<dbReference type="InterPro" id="IPR041492">
    <property type="entry name" value="HAD_2"/>
</dbReference>
<keyword evidence="7" id="KW-1185">Reference proteome</keyword>
<dbReference type="RefSeq" id="WP_109758385.1">
    <property type="nucleotide sequence ID" value="NZ_CP034588.1"/>
</dbReference>
<dbReference type="Proteomes" id="UP000245390">
    <property type="component" value="Unassembled WGS sequence"/>
</dbReference>
<dbReference type="AlphaFoldDB" id="A0A316GB21"/>
<proteinExistence type="inferred from homology"/>
<organism evidence="6 7">
    <name type="scientific">Silicimonas algicola</name>
    <dbReference type="NCBI Taxonomy" id="1826607"/>
    <lineage>
        <taxon>Bacteria</taxon>
        <taxon>Pseudomonadati</taxon>
        <taxon>Pseudomonadota</taxon>
        <taxon>Alphaproteobacteria</taxon>
        <taxon>Rhodobacterales</taxon>
        <taxon>Paracoccaceae</taxon>
    </lineage>
</organism>
<evidence type="ECO:0000256" key="3">
    <source>
        <dbReference type="ARBA" id="ARBA00022723"/>
    </source>
</evidence>
<keyword evidence="3" id="KW-0479">Metal-binding</keyword>
<keyword evidence="6" id="KW-0378">Hydrolase</keyword>
<dbReference type="Gene3D" id="1.10.150.240">
    <property type="entry name" value="Putative phosphatase, domain 2"/>
    <property type="match status" value="1"/>
</dbReference>
<dbReference type="PANTHER" id="PTHR46193">
    <property type="entry name" value="6-PHOSPHOGLUCONATE PHOSPHATASE"/>
    <property type="match status" value="1"/>
</dbReference>
<comment type="caution">
    <text evidence="6">The sequence shown here is derived from an EMBL/GenBank/DDBJ whole genome shotgun (WGS) entry which is preliminary data.</text>
</comment>
<dbReference type="SUPFAM" id="SSF56784">
    <property type="entry name" value="HAD-like"/>
    <property type="match status" value="1"/>
</dbReference>
<protein>
    <submittedName>
        <fullName evidence="6">HAD superfamily hydrolase (TIGR01509 family)</fullName>
    </submittedName>
</protein>
<evidence type="ECO:0000256" key="5">
    <source>
        <dbReference type="ARBA" id="ARBA00023277"/>
    </source>
</evidence>
<dbReference type="SFLD" id="SFLDG01129">
    <property type="entry name" value="C1.5:_HAD__Beta-PGM__Phosphata"/>
    <property type="match status" value="1"/>
</dbReference>
<dbReference type="KEGG" id="salo:EF888_11890"/>
<name>A0A316GB21_9RHOB</name>
<dbReference type="InterPro" id="IPR023198">
    <property type="entry name" value="PGP-like_dom2"/>
</dbReference>
<dbReference type="PANTHER" id="PTHR46193:SF18">
    <property type="entry name" value="HEXITOL PHOSPHATASE B"/>
    <property type="match status" value="1"/>
</dbReference>
<dbReference type="Pfam" id="PF13419">
    <property type="entry name" value="HAD_2"/>
    <property type="match status" value="1"/>
</dbReference>
<dbReference type="InterPro" id="IPR036412">
    <property type="entry name" value="HAD-like_sf"/>
</dbReference>
<accession>A0A316GB21</accession>
<dbReference type="InterPro" id="IPR051600">
    <property type="entry name" value="Beta-PGM-like"/>
</dbReference>
<dbReference type="SFLD" id="SFLDG01135">
    <property type="entry name" value="C1.5.6:_HAD__Beta-PGM__Phospha"/>
    <property type="match status" value="1"/>
</dbReference>
<dbReference type="EMBL" id="QGGV01000002">
    <property type="protein sequence ID" value="PWK57812.1"/>
    <property type="molecule type" value="Genomic_DNA"/>
</dbReference>
<dbReference type="Gene3D" id="3.40.50.1000">
    <property type="entry name" value="HAD superfamily/HAD-like"/>
    <property type="match status" value="1"/>
</dbReference>
<dbReference type="NCBIfam" id="TIGR01509">
    <property type="entry name" value="HAD-SF-IA-v3"/>
    <property type="match status" value="1"/>
</dbReference>
<gene>
    <name evidence="6" type="ORF">C8D95_102461</name>
</gene>
<evidence type="ECO:0000313" key="6">
    <source>
        <dbReference type="EMBL" id="PWK57812.1"/>
    </source>
</evidence>
<sequence>MDGLEGRRARRAGHGVTPRAILFDMDGTLIDSDPVHAAVFIEFLGARGLDITEADYTRRIHGRLNREIFAELLPNHDADEMDAGKEAAFRERVTAEFPMVKGARAYLETLSALPLAVVTNACRANLDTVLERLSLGGHFRHRVSSDEVVHGKPAPDLYLRALDLLGVRADEAVAFEDSASGVASARAADLRVIGVATSLTPEALLDLGAIHAIRDFTDPTLSDHIAIPEGATL</sequence>
<dbReference type="GO" id="GO:0016787">
    <property type="term" value="F:hydrolase activity"/>
    <property type="evidence" value="ECO:0007669"/>
    <property type="project" value="UniProtKB-KW"/>
</dbReference>
<dbReference type="OrthoDB" id="9782449at2"/>
<dbReference type="InterPro" id="IPR006439">
    <property type="entry name" value="HAD-SF_hydro_IA"/>
</dbReference>
<keyword evidence="4" id="KW-0460">Magnesium</keyword>
<dbReference type="SFLD" id="SFLDS00003">
    <property type="entry name" value="Haloacid_Dehalogenase"/>
    <property type="match status" value="1"/>
</dbReference>
<keyword evidence="5" id="KW-0119">Carbohydrate metabolism</keyword>
<comment type="cofactor">
    <cofactor evidence="1">
        <name>Mg(2+)</name>
        <dbReference type="ChEBI" id="CHEBI:18420"/>
    </cofactor>
</comment>
<evidence type="ECO:0000256" key="2">
    <source>
        <dbReference type="ARBA" id="ARBA00006171"/>
    </source>
</evidence>
<dbReference type="GO" id="GO:0046872">
    <property type="term" value="F:metal ion binding"/>
    <property type="evidence" value="ECO:0007669"/>
    <property type="project" value="UniProtKB-KW"/>
</dbReference>
<reference evidence="6 7" key="1">
    <citation type="submission" date="2018-05" db="EMBL/GenBank/DDBJ databases">
        <title>Genomic Encyclopedia of Type Strains, Phase IV (KMG-IV): sequencing the most valuable type-strain genomes for metagenomic binning, comparative biology and taxonomic classification.</title>
        <authorList>
            <person name="Goeker M."/>
        </authorList>
    </citation>
    <scope>NUCLEOTIDE SEQUENCE [LARGE SCALE GENOMIC DNA]</scope>
    <source>
        <strain evidence="6 7">DSM 103371</strain>
    </source>
</reference>
<dbReference type="InterPro" id="IPR023214">
    <property type="entry name" value="HAD_sf"/>
</dbReference>
<evidence type="ECO:0000256" key="1">
    <source>
        <dbReference type="ARBA" id="ARBA00001946"/>
    </source>
</evidence>
<comment type="similarity">
    <text evidence="2">Belongs to the HAD-like hydrolase superfamily. CbbY/CbbZ/Gph/YieH family.</text>
</comment>